<reference evidence="2" key="1">
    <citation type="submission" date="2013-04" db="EMBL/GenBank/DDBJ databases">
        <title>The Genome Sequence of Fonticula alba ATCC 38817.</title>
        <authorList>
            <consortium name="The Broad Institute Genomics Platform"/>
            <person name="Russ C."/>
            <person name="Cuomo C."/>
            <person name="Burger G."/>
            <person name="Gray M.W."/>
            <person name="Holland P.W.H."/>
            <person name="King N."/>
            <person name="Lang F.B.F."/>
            <person name="Roger A.J."/>
            <person name="Ruiz-Trillo I."/>
            <person name="Brown M."/>
            <person name="Walker B."/>
            <person name="Young S."/>
            <person name="Zeng Q."/>
            <person name="Gargeya S."/>
            <person name="Fitzgerald M."/>
            <person name="Haas B."/>
            <person name="Abouelleil A."/>
            <person name="Allen A.W."/>
            <person name="Alvarado L."/>
            <person name="Arachchi H.M."/>
            <person name="Berlin A.M."/>
            <person name="Chapman S.B."/>
            <person name="Gainer-Dewar J."/>
            <person name="Goldberg J."/>
            <person name="Griggs A."/>
            <person name="Gujja S."/>
            <person name="Hansen M."/>
            <person name="Howarth C."/>
            <person name="Imamovic A."/>
            <person name="Ireland A."/>
            <person name="Larimer J."/>
            <person name="McCowan C."/>
            <person name="Murphy C."/>
            <person name="Pearson M."/>
            <person name="Poon T.W."/>
            <person name="Priest M."/>
            <person name="Roberts A."/>
            <person name="Saif S."/>
            <person name="Shea T."/>
            <person name="Sisk P."/>
            <person name="Sykes S."/>
            <person name="Wortman J."/>
            <person name="Nusbaum C."/>
            <person name="Birren B."/>
        </authorList>
    </citation>
    <scope>NUCLEOTIDE SEQUENCE [LARGE SCALE GENOMIC DNA]</scope>
    <source>
        <strain evidence="2">ATCC 38817</strain>
    </source>
</reference>
<protein>
    <submittedName>
        <fullName evidence="2">Uncharacterized protein</fullName>
    </submittedName>
</protein>
<name>A0A058Z0P7_FONAL</name>
<feature type="region of interest" description="Disordered" evidence="1">
    <location>
        <begin position="36"/>
        <end position="60"/>
    </location>
</feature>
<evidence type="ECO:0000313" key="3">
    <source>
        <dbReference type="Proteomes" id="UP000030693"/>
    </source>
</evidence>
<evidence type="ECO:0000313" key="2">
    <source>
        <dbReference type="EMBL" id="KCV67716.1"/>
    </source>
</evidence>
<feature type="region of interest" description="Disordered" evidence="1">
    <location>
        <begin position="232"/>
        <end position="262"/>
    </location>
</feature>
<gene>
    <name evidence="2" type="ORF">H696_05824</name>
</gene>
<proteinExistence type="predicted"/>
<organism evidence="2">
    <name type="scientific">Fonticula alba</name>
    <name type="common">Slime mold</name>
    <dbReference type="NCBI Taxonomy" id="691883"/>
    <lineage>
        <taxon>Eukaryota</taxon>
        <taxon>Rotosphaerida</taxon>
        <taxon>Fonticulaceae</taxon>
        <taxon>Fonticula</taxon>
    </lineage>
</organism>
<feature type="compositionally biased region" description="Low complexity" evidence="1">
    <location>
        <begin position="397"/>
        <end position="426"/>
    </location>
</feature>
<keyword evidence="3" id="KW-1185">Reference proteome</keyword>
<feature type="compositionally biased region" description="Gly residues" evidence="1">
    <location>
        <begin position="152"/>
        <end position="169"/>
    </location>
</feature>
<feature type="region of interest" description="Disordered" evidence="1">
    <location>
        <begin position="152"/>
        <end position="188"/>
    </location>
</feature>
<dbReference type="OMA" id="ANANVCA"/>
<dbReference type="GeneID" id="20530549"/>
<dbReference type="EMBL" id="KB932214">
    <property type="protein sequence ID" value="KCV67716.1"/>
    <property type="molecule type" value="Genomic_DNA"/>
</dbReference>
<evidence type="ECO:0000256" key="1">
    <source>
        <dbReference type="SAM" id="MobiDB-lite"/>
    </source>
</evidence>
<dbReference type="AlphaFoldDB" id="A0A058Z0P7"/>
<feature type="region of interest" description="Disordered" evidence="1">
    <location>
        <begin position="397"/>
        <end position="447"/>
    </location>
</feature>
<feature type="compositionally biased region" description="Low complexity" evidence="1">
    <location>
        <begin position="179"/>
        <end position="188"/>
    </location>
</feature>
<feature type="compositionally biased region" description="Low complexity" evidence="1">
    <location>
        <begin position="234"/>
        <end position="252"/>
    </location>
</feature>
<dbReference type="RefSeq" id="XP_009497900.1">
    <property type="nucleotide sequence ID" value="XM_009499625.1"/>
</dbReference>
<dbReference type="Proteomes" id="UP000030693">
    <property type="component" value="Unassembled WGS sequence"/>
</dbReference>
<accession>A0A058Z0P7</accession>
<sequence length="660" mass="66017">MCGAVDPGSGTNKFTFSKSQKRVIRRVRRAVELLQEQTPGCPHTGPGALSAGAAASPPSRRPSVVELFDAAAGGMPGGVAKPGMPGAPGIATGPLGGAGASTGAGDSMSVADWPLQVTTRPAAFRQEAFELYVRHRARLQGTHFFSSLDVGSAGGGAEAGGRRSGAPGPGGFPVPGSPACPAAGPGAGAAVSPAELARLAAQPLGELGVDLHEAEQAFRQLYVDSPLLLERADGGPTAAAPGPAGAGADTPSGPGPGPGPGLDPEVVFANRSLDTFPAMVYGTFHDEYRTPCGRLVALALVDRLPHMVSRTRPVIFDPYVLLAAAGPGCVRGPCGAAGSRRPGGGGGPPLPPAPTLADIAQVGKLSIGVYTTLELMWRTKHFCGLLMQRYHAGMAGGAAPSSAPSGSSPAGAAAGDGSRAGRAGARPGRRVRRPAGAGAGAGAAPRRPPVLADAIQSLAHGSAGAGAGAASAAGPPVQRYVHFGYYYYASSSPASHLALPAFSGGAGPGGLGGGGGGGAGRGAGPGAPRQSARFTASYLGSGALAGAAAMAQSANAPTGLEILDSQAFVWLPLDLCRPLLARHARRATFVSEETALVFREDEISDRDLDDVPIDSADPAGCLLAKDHGVFGPGRHSRHERGRYASLFAGSVPRRMIVRFT</sequence>
<feature type="compositionally biased region" description="Low complexity" evidence="1">
    <location>
        <begin position="45"/>
        <end position="60"/>
    </location>
</feature>